<feature type="compositionally biased region" description="Low complexity" evidence="1">
    <location>
        <begin position="39"/>
        <end position="54"/>
    </location>
</feature>
<feature type="compositionally biased region" description="Polar residues" evidence="1">
    <location>
        <begin position="26"/>
        <end position="38"/>
    </location>
</feature>
<protein>
    <submittedName>
        <fullName evidence="2">Uncharacterized protein</fullName>
    </submittedName>
</protein>
<feature type="region of interest" description="Disordered" evidence="1">
    <location>
        <begin position="1"/>
        <end position="54"/>
    </location>
</feature>
<name>A0AAU3HY02_9ACTN</name>
<reference evidence="2" key="1">
    <citation type="submission" date="2022-10" db="EMBL/GenBank/DDBJ databases">
        <title>The complete genomes of actinobacterial strains from the NBC collection.</title>
        <authorList>
            <person name="Joergensen T.S."/>
            <person name="Alvarez Arevalo M."/>
            <person name="Sterndorff E.B."/>
            <person name="Faurdal D."/>
            <person name="Vuksanovic O."/>
            <person name="Mourched A.-S."/>
            <person name="Charusanti P."/>
            <person name="Shaw S."/>
            <person name="Blin K."/>
            <person name="Weber T."/>
        </authorList>
    </citation>
    <scope>NUCLEOTIDE SEQUENCE</scope>
    <source>
        <strain evidence="2">NBC_01393</strain>
    </source>
</reference>
<evidence type="ECO:0000313" key="2">
    <source>
        <dbReference type="EMBL" id="WTZ09162.1"/>
    </source>
</evidence>
<dbReference type="EMBL" id="CP109546">
    <property type="protein sequence ID" value="WTZ09162.1"/>
    <property type="molecule type" value="Genomic_DNA"/>
</dbReference>
<accession>A0AAU3HY02</accession>
<dbReference type="AlphaFoldDB" id="A0AAU3HY02"/>
<sequence>MTAKASIGRQWARTVPARPPWRIAKGSSSAAPTAQRVNTTTDGDTSSTATLIIR</sequence>
<evidence type="ECO:0000256" key="1">
    <source>
        <dbReference type="SAM" id="MobiDB-lite"/>
    </source>
</evidence>
<proteinExistence type="predicted"/>
<gene>
    <name evidence="2" type="ORF">OG699_14845</name>
</gene>
<organism evidence="2">
    <name type="scientific">Streptomyces sp. NBC_01393</name>
    <dbReference type="NCBI Taxonomy" id="2903851"/>
    <lineage>
        <taxon>Bacteria</taxon>
        <taxon>Bacillati</taxon>
        <taxon>Actinomycetota</taxon>
        <taxon>Actinomycetes</taxon>
        <taxon>Kitasatosporales</taxon>
        <taxon>Streptomycetaceae</taxon>
        <taxon>Streptomyces</taxon>
    </lineage>
</organism>